<evidence type="ECO:0000256" key="10">
    <source>
        <dbReference type="ARBA" id="ARBA00048247"/>
    </source>
</evidence>
<keyword evidence="7" id="KW-0548">Nucleotidyltransferase</keyword>
<comment type="pathway">
    <text evidence="1">Nucleotide-sugar biosynthesis; UDP-N-acetyl-alpha-D-glucosamine biosynthesis; N-acetyl-alpha-D-glucosamine 1-phosphate from alpha-D-glucosamine 6-phosphate (route II): step 2/2.</text>
</comment>
<evidence type="ECO:0000256" key="9">
    <source>
        <dbReference type="ARBA" id="ARBA00023315"/>
    </source>
</evidence>
<protein>
    <recommendedName>
        <fullName evidence="5">Bifunctional protein GlmU</fullName>
        <ecNumber evidence="3">2.3.1.157</ecNumber>
        <ecNumber evidence="4">2.7.7.23</ecNumber>
    </recommendedName>
</protein>
<evidence type="ECO:0000256" key="4">
    <source>
        <dbReference type="ARBA" id="ARBA00012457"/>
    </source>
</evidence>
<comment type="catalytic activity">
    <reaction evidence="11">
        <text>N-acetyl-alpha-D-glucosamine 1-phosphate + UTP + H(+) = UDP-N-acetyl-alpha-D-glucosamine + diphosphate</text>
        <dbReference type="Rhea" id="RHEA:13509"/>
        <dbReference type="ChEBI" id="CHEBI:15378"/>
        <dbReference type="ChEBI" id="CHEBI:33019"/>
        <dbReference type="ChEBI" id="CHEBI:46398"/>
        <dbReference type="ChEBI" id="CHEBI:57705"/>
        <dbReference type="ChEBI" id="CHEBI:57776"/>
        <dbReference type="EC" id="2.7.7.23"/>
    </reaction>
</comment>
<dbReference type="PATRIC" id="fig|1230454.4.peg.1885"/>
<dbReference type="Pfam" id="PF00483">
    <property type="entry name" value="NTP_transferase"/>
    <property type="match status" value="1"/>
</dbReference>
<dbReference type="InterPro" id="IPR005835">
    <property type="entry name" value="NTP_transferase_dom"/>
</dbReference>
<dbReference type="InterPro" id="IPR050065">
    <property type="entry name" value="GlmU-like"/>
</dbReference>
<evidence type="ECO:0000256" key="11">
    <source>
        <dbReference type="ARBA" id="ARBA00048493"/>
    </source>
</evidence>
<comment type="pathway">
    <text evidence="2">Nucleotide-sugar biosynthesis; UDP-N-acetyl-alpha-D-glucosamine biosynthesis; UDP-N-acetyl-alpha-D-glucosamine from N-acetyl-alpha-D-glucosamine 1-phosphate: step 1/1.</text>
</comment>
<dbReference type="AlphaFoldDB" id="M0PBP8"/>
<comment type="catalytic activity">
    <reaction evidence="10">
        <text>alpha-D-glucosamine 1-phosphate + acetyl-CoA = N-acetyl-alpha-D-glucosamine 1-phosphate + CoA + H(+)</text>
        <dbReference type="Rhea" id="RHEA:13725"/>
        <dbReference type="ChEBI" id="CHEBI:15378"/>
        <dbReference type="ChEBI" id="CHEBI:57287"/>
        <dbReference type="ChEBI" id="CHEBI:57288"/>
        <dbReference type="ChEBI" id="CHEBI:57776"/>
        <dbReference type="ChEBI" id="CHEBI:58516"/>
        <dbReference type="EC" id="2.3.1.157"/>
    </reaction>
</comment>
<gene>
    <name evidence="14" type="ORF">C461_09357</name>
</gene>
<keyword evidence="8" id="KW-0511">Multifunctional enzyme</keyword>
<evidence type="ECO:0000256" key="7">
    <source>
        <dbReference type="ARBA" id="ARBA00022695"/>
    </source>
</evidence>
<keyword evidence="6 14" id="KW-0808">Transferase</keyword>
<dbReference type="CDD" id="cd04181">
    <property type="entry name" value="NTP_transferase"/>
    <property type="match status" value="1"/>
</dbReference>
<dbReference type="EMBL" id="AOJI01000024">
    <property type="protein sequence ID" value="EMA66954.1"/>
    <property type="molecule type" value="Genomic_DNA"/>
</dbReference>
<dbReference type="Pfam" id="PF25087">
    <property type="entry name" value="GMPPB_C"/>
    <property type="match status" value="1"/>
</dbReference>
<dbReference type="PANTHER" id="PTHR43584:SF8">
    <property type="entry name" value="N-ACETYLMURAMATE ALPHA-1-PHOSPHATE URIDYLYLTRANSFERASE"/>
    <property type="match status" value="1"/>
</dbReference>
<organism evidence="14 15">
    <name type="scientific">Halorubrum aidingense JCM 13560</name>
    <dbReference type="NCBI Taxonomy" id="1230454"/>
    <lineage>
        <taxon>Archaea</taxon>
        <taxon>Methanobacteriati</taxon>
        <taxon>Methanobacteriota</taxon>
        <taxon>Stenosarchaea group</taxon>
        <taxon>Halobacteria</taxon>
        <taxon>Halobacteriales</taxon>
        <taxon>Haloferacaceae</taxon>
        <taxon>Halorubrum</taxon>
    </lineage>
</organism>
<feature type="domain" description="Mannose-1-phosphate guanyltransferase C-terminal" evidence="13">
    <location>
        <begin position="251"/>
        <end position="376"/>
    </location>
</feature>
<evidence type="ECO:0000256" key="6">
    <source>
        <dbReference type="ARBA" id="ARBA00022679"/>
    </source>
</evidence>
<evidence type="ECO:0000259" key="13">
    <source>
        <dbReference type="Pfam" id="PF25087"/>
    </source>
</evidence>
<dbReference type="InterPro" id="IPR029044">
    <property type="entry name" value="Nucleotide-diphossugar_trans"/>
</dbReference>
<keyword evidence="9" id="KW-0012">Acyltransferase</keyword>
<dbReference type="RefSeq" id="WP_008000633.1">
    <property type="nucleotide sequence ID" value="NZ_AOJI01000024.1"/>
</dbReference>
<evidence type="ECO:0000256" key="3">
    <source>
        <dbReference type="ARBA" id="ARBA00012225"/>
    </source>
</evidence>
<evidence type="ECO:0000256" key="1">
    <source>
        <dbReference type="ARBA" id="ARBA00005166"/>
    </source>
</evidence>
<dbReference type="EC" id="2.7.7.23" evidence="4"/>
<evidence type="ECO:0000313" key="14">
    <source>
        <dbReference type="EMBL" id="EMA66954.1"/>
    </source>
</evidence>
<evidence type="ECO:0000313" key="15">
    <source>
        <dbReference type="Proteomes" id="UP000011575"/>
    </source>
</evidence>
<dbReference type="GO" id="GO:0019134">
    <property type="term" value="F:glucosamine-1-phosphate N-acetyltransferase activity"/>
    <property type="evidence" value="ECO:0007669"/>
    <property type="project" value="UniProtKB-EC"/>
</dbReference>
<evidence type="ECO:0000259" key="12">
    <source>
        <dbReference type="Pfam" id="PF00483"/>
    </source>
</evidence>
<dbReference type="SUPFAM" id="SSF51161">
    <property type="entry name" value="Trimeric LpxA-like enzymes"/>
    <property type="match status" value="1"/>
</dbReference>
<dbReference type="PANTHER" id="PTHR43584">
    <property type="entry name" value="NUCLEOTIDYL TRANSFERASE"/>
    <property type="match status" value="1"/>
</dbReference>
<accession>M0PBP8</accession>
<dbReference type="OrthoDB" id="15372at2157"/>
<dbReference type="InterPro" id="IPR056729">
    <property type="entry name" value="GMPPB_C"/>
</dbReference>
<keyword evidence="15" id="KW-1185">Reference proteome</keyword>
<dbReference type="GO" id="GO:0003977">
    <property type="term" value="F:UDP-N-acetylglucosamine diphosphorylase activity"/>
    <property type="evidence" value="ECO:0007669"/>
    <property type="project" value="UniProtKB-EC"/>
</dbReference>
<reference evidence="14 15" key="1">
    <citation type="journal article" date="2014" name="PLoS Genet.">
        <title>Phylogenetically driven sequencing of extremely halophilic archaea reveals strategies for static and dynamic osmo-response.</title>
        <authorList>
            <person name="Becker E.A."/>
            <person name="Seitzer P.M."/>
            <person name="Tritt A."/>
            <person name="Larsen D."/>
            <person name="Krusor M."/>
            <person name="Yao A.I."/>
            <person name="Wu D."/>
            <person name="Madern D."/>
            <person name="Eisen J.A."/>
            <person name="Darling A.E."/>
            <person name="Facciotti M.T."/>
        </authorList>
    </citation>
    <scope>NUCLEOTIDE SEQUENCE [LARGE SCALE GENOMIC DNA]</scope>
    <source>
        <strain evidence="14 15">JCM 13560</strain>
    </source>
</reference>
<sequence length="386" mass="40823">MKAVILAAGEGKRLGPLTERRPKPMIPVGNKPILESVLTTAIDAGVDSAVFVVGHARERIQSHFGDGDEWGIPIHYVVQEHRLGGAHALSQVESAVDGPFLTLHGDQLVERQLLDRLIERWTETNSPVMAAVQSTRPTEYGAVEIDGDAVRSVSPTPTADPPFLVNGGAYVFDERVFDVIRNVTETADGDFGMATALQRLANKQALSAVRHQGPWQDLTYPWDLLSTNATLLHDHEDERSREGVHETAVIADDVALDEGVSVGPNATLLSGTSVGRNVRIGANATLSNCIVMDGGRIGNGAVLNDCILGESASVGPNVTVEGGSARVVVDDTIHRDVTLGGVVADRARLGGNVTLTPGTVVGQDVSAHSGTVLEGQIESGETVRRA</sequence>
<dbReference type="Gene3D" id="3.90.550.10">
    <property type="entry name" value="Spore Coat Polysaccharide Biosynthesis Protein SpsA, Chain A"/>
    <property type="match status" value="1"/>
</dbReference>
<dbReference type="Gene3D" id="2.160.10.10">
    <property type="entry name" value="Hexapeptide repeat proteins"/>
    <property type="match status" value="1"/>
</dbReference>
<name>M0PBP8_9EURY</name>
<proteinExistence type="predicted"/>
<feature type="domain" description="Nucleotidyl transferase" evidence="12">
    <location>
        <begin position="2"/>
        <end position="231"/>
    </location>
</feature>
<evidence type="ECO:0000256" key="5">
    <source>
        <dbReference type="ARBA" id="ARBA00013414"/>
    </source>
</evidence>
<evidence type="ECO:0000256" key="2">
    <source>
        <dbReference type="ARBA" id="ARBA00005208"/>
    </source>
</evidence>
<comment type="caution">
    <text evidence="14">The sequence shown here is derived from an EMBL/GenBank/DDBJ whole genome shotgun (WGS) entry which is preliminary data.</text>
</comment>
<dbReference type="Proteomes" id="UP000011575">
    <property type="component" value="Unassembled WGS sequence"/>
</dbReference>
<dbReference type="SUPFAM" id="SSF53448">
    <property type="entry name" value="Nucleotide-diphospho-sugar transferases"/>
    <property type="match status" value="1"/>
</dbReference>
<dbReference type="InterPro" id="IPR011004">
    <property type="entry name" value="Trimer_LpxA-like_sf"/>
</dbReference>
<dbReference type="EC" id="2.3.1.157" evidence="3"/>
<dbReference type="STRING" id="1230454.C461_09357"/>
<evidence type="ECO:0000256" key="8">
    <source>
        <dbReference type="ARBA" id="ARBA00023268"/>
    </source>
</evidence>